<reference evidence="2 3" key="1">
    <citation type="submission" date="2018-06" db="EMBL/GenBank/DDBJ databases">
        <title>Genomic Encyclopedia of Type Strains, Phase IV (KMG-IV): sequencing the most valuable type-strain genomes for metagenomic binning, comparative biology and taxonomic classification.</title>
        <authorList>
            <person name="Goeker M."/>
        </authorList>
    </citation>
    <scope>NUCLEOTIDE SEQUENCE [LARGE SCALE GENOMIC DNA]</scope>
    <source>
        <strain evidence="2 3">DSM 18048</strain>
    </source>
</reference>
<comment type="caution">
    <text evidence="2">The sequence shown here is derived from an EMBL/GenBank/DDBJ whole genome shotgun (WGS) entry which is preliminary data.</text>
</comment>
<organism evidence="2 3">
    <name type="scientific">Deinococcus yavapaiensis KR-236</name>
    <dbReference type="NCBI Taxonomy" id="694435"/>
    <lineage>
        <taxon>Bacteria</taxon>
        <taxon>Thermotogati</taxon>
        <taxon>Deinococcota</taxon>
        <taxon>Deinococci</taxon>
        <taxon>Deinococcales</taxon>
        <taxon>Deinococcaceae</taxon>
        <taxon>Deinococcus</taxon>
    </lineage>
</organism>
<dbReference type="OrthoDB" id="9802248at2"/>
<dbReference type="InterPro" id="IPR050855">
    <property type="entry name" value="NDM-1-like"/>
</dbReference>
<evidence type="ECO:0000313" key="2">
    <source>
        <dbReference type="EMBL" id="PYE49374.1"/>
    </source>
</evidence>
<dbReference type="EMBL" id="QJSX01000024">
    <property type="protein sequence ID" value="PYE49374.1"/>
    <property type="molecule type" value="Genomic_DNA"/>
</dbReference>
<dbReference type="RefSeq" id="WP_110888716.1">
    <property type="nucleotide sequence ID" value="NZ_QJSX01000024.1"/>
</dbReference>
<dbReference type="Gene3D" id="3.60.15.10">
    <property type="entry name" value="Ribonuclease Z/Hydroxyacylglutathione hydrolase-like"/>
    <property type="match status" value="1"/>
</dbReference>
<feature type="domain" description="Metallo-beta-lactamase" evidence="1">
    <location>
        <begin position="28"/>
        <end position="224"/>
    </location>
</feature>
<proteinExistence type="predicted"/>
<dbReference type="Proteomes" id="UP000248326">
    <property type="component" value="Unassembled WGS sequence"/>
</dbReference>
<evidence type="ECO:0000313" key="3">
    <source>
        <dbReference type="Proteomes" id="UP000248326"/>
    </source>
</evidence>
<dbReference type="CDD" id="cd07721">
    <property type="entry name" value="yflN-like_MBL-fold"/>
    <property type="match status" value="1"/>
</dbReference>
<dbReference type="GO" id="GO:0016787">
    <property type="term" value="F:hydrolase activity"/>
    <property type="evidence" value="ECO:0007669"/>
    <property type="project" value="UniProtKB-KW"/>
</dbReference>
<dbReference type="SUPFAM" id="SSF56281">
    <property type="entry name" value="Metallo-hydrolase/oxidoreductase"/>
    <property type="match status" value="1"/>
</dbReference>
<dbReference type="Pfam" id="PF00753">
    <property type="entry name" value="Lactamase_B"/>
    <property type="match status" value="1"/>
</dbReference>
<dbReference type="InterPro" id="IPR036866">
    <property type="entry name" value="RibonucZ/Hydroxyglut_hydro"/>
</dbReference>
<gene>
    <name evidence="2" type="ORF">DES52_12410</name>
</gene>
<keyword evidence="2" id="KW-0378">Hydrolase</keyword>
<dbReference type="PANTHER" id="PTHR42951">
    <property type="entry name" value="METALLO-BETA-LACTAMASE DOMAIN-CONTAINING"/>
    <property type="match status" value="1"/>
</dbReference>
<dbReference type="SMART" id="SM00849">
    <property type="entry name" value="Lactamase_B"/>
    <property type="match status" value="1"/>
</dbReference>
<dbReference type="AlphaFoldDB" id="A0A318SGI7"/>
<dbReference type="PANTHER" id="PTHR42951:SF15">
    <property type="entry name" value="METALLO-BETA-LACTAMASE SUPERFAMILY PROTEIN"/>
    <property type="match status" value="1"/>
</dbReference>
<accession>A0A318SGI7</accession>
<keyword evidence="3" id="KW-1185">Reference proteome</keyword>
<protein>
    <submittedName>
        <fullName evidence="2">Glyoxylase-like metal-dependent hydrolase (Beta-lactamase superfamily II)</fullName>
    </submittedName>
</protein>
<dbReference type="InterPro" id="IPR001279">
    <property type="entry name" value="Metallo-B-lactamas"/>
</dbReference>
<evidence type="ECO:0000259" key="1">
    <source>
        <dbReference type="SMART" id="SM00849"/>
    </source>
</evidence>
<sequence length="241" mass="25385">MTIQPIRLGDHVFALPLPANLMGGVSLIHPALLLDDREGATLVDTGVPGMEGVIEEALSALSLSLSDVRRVVVTHHDLDHIGSLPSVLSRTNADVLALEAEVPYVQGDLPSQKQPSPERLAAMPPAMKAVFENPPRARVTRVLHDGDVLNVAGGVDVVATPGHTFGHLSLFVRKSGVLIAGDALTSANGELHPPMERATPDMETAMRSLGKLATLPVRAILTYHGGVVSEDAASQLRRVAG</sequence>
<name>A0A318SGI7_9DEIO</name>